<proteinExistence type="predicted"/>
<evidence type="ECO:0000313" key="2">
    <source>
        <dbReference type="EMBL" id="PKY57291.1"/>
    </source>
</evidence>
<organism evidence="2 3">
    <name type="scientific">Rhizophagus irregularis</name>
    <dbReference type="NCBI Taxonomy" id="588596"/>
    <lineage>
        <taxon>Eukaryota</taxon>
        <taxon>Fungi</taxon>
        <taxon>Fungi incertae sedis</taxon>
        <taxon>Mucoromycota</taxon>
        <taxon>Glomeromycotina</taxon>
        <taxon>Glomeromycetes</taxon>
        <taxon>Glomerales</taxon>
        <taxon>Glomeraceae</taxon>
        <taxon>Rhizophagus</taxon>
    </lineage>
</organism>
<comment type="caution">
    <text evidence="2">The sequence shown here is derived from an EMBL/GenBank/DDBJ whole genome shotgun (WGS) entry which is preliminary data.</text>
</comment>
<name>A0A2I1HEG3_9GLOM</name>
<gene>
    <name evidence="2" type="ORF">RhiirA4_549593</name>
</gene>
<feature type="region of interest" description="Disordered" evidence="1">
    <location>
        <begin position="59"/>
        <end position="106"/>
    </location>
</feature>
<accession>A0A2I1HEG3</accession>
<evidence type="ECO:0000256" key="1">
    <source>
        <dbReference type="SAM" id="MobiDB-lite"/>
    </source>
</evidence>
<evidence type="ECO:0000313" key="3">
    <source>
        <dbReference type="Proteomes" id="UP000234323"/>
    </source>
</evidence>
<reference evidence="2 3" key="1">
    <citation type="submission" date="2015-10" db="EMBL/GenBank/DDBJ databases">
        <title>Genome analyses suggest a sexual origin of heterokaryosis in a supposedly ancient asexual fungus.</title>
        <authorList>
            <person name="Ropars J."/>
            <person name="Sedzielewska K."/>
            <person name="Noel J."/>
            <person name="Charron P."/>
            <person name="Farinelli L."/>
            <person name="Marton T."/>
            <person name="Kruger M."/>
            <person name="Pelin A."/>
            <person name="Brachmann A."/>
            <person name="Corradi N."/>
        </authorList>
    </citation>
    <scope>NUCLEOTIDE SEQUENCE [LARGE SCALE GENOMIC DNA]</scope>
    <source>
        <strain evidence="2 3">A4</strain>
    </source>
</reference>
<protein>
    <recommendedName>
        <fullName evidence="4">RNase H type-1 domain-containing protein</fullName>
    </recommendedName>
</protein>
<dbReference type="EMBL" id="LLXI01002499">
    <property type="protein sequence ID" value="PKY57291.1"/>
    <property type="molecule type" value="Genomic_DNA"/>
</dbReference>
<dbReference type="Gene3D" id="3.30.420.10">
    <property type="entry name" value="Ribonuclease H-like superfamily/Ribonuclease H"/>
    <property type="match status" value="1"/>
</dbReference>
<feature type="compositionally biased region" description="Basic residues" evidence="1">
    <location>
        <begin position="59"/>
        <end position="69"/>
    </location>
</feature>
<dbReference type="InterPro" id="IPR036397">
    <property type="entry name" value="RNaseH_sf"/>
</dbReference>
<dbReference type="Proteomes" id="UP000234323">
    <property type="component" value="Unassembled WGS sequence"/>
</dbReference>
<dbReference type="VEuPathDB" id="FungiDB:FUN_021932"/>
<evidence type="ECO:0008006" key="4">
    <source>
        <dbReference type="Google" id="ProtNLM"/>
    </source>
</evidence>
<dbReference type="AlphaFoldDB" id="A0A2I1HEG3"/>
<sequence length="161" mass="18669">MMKKFIVIIINYMDGSNELFKIYEKEPLNRNYIGFGVNIAGECIEIYGLVRYMKKASKPNRMHHHHHGSKVMQETDNSDNEEVDNTNVSEKKKYKQKSPEHQSQNKFYTDGSYECDFSNQEFPMGYGWTTSNTNVIYNDSIKNFPSSTKAETMAILTVLLV</sequence>
<keyword evidence="3" id="KW-1185">Reference proteome</keyword>
<dbReference type="GO" id="GO:0003676">
    <property type="term" value="F:nucleic acid binding"/>
    <property type="evidence" value="ECO:0007669"/>
    <property type="project" value="InterPro"/>
</dbReference>